<dbReference type="PANTHER" id="PTHR31215">
    <property type="entry name" value="OS05G0510400 PROTEIN-RELATED"/>
    <property type="match status" value="1"/>
</dbReference>
<evidence type="ECO:0000313" key="2">
    <source>
        <dbReference type="EMBL" id="KAG8045961.1"/>
    </source>
</evidence>
<feature type="domain" description="F-box/LRR-repeat protein 15/At3g58940/PEG3-like LRR" evidence="1">
    <location>
        <begin position="122"/>
        <end position="279"/>
    </location>
</feature>
<accession>A0A8J5V3Y5</accession>
<dbReference type="InterPro" id="IPR055411">
    <property type="entry name" value="LRR_FXL15/At3g58940/PEG3-like"/>
</dbReference>
<organism evidence="2 3">
    <name type="scientific">Zizania palustris</name>
    <name type="common">Northern wild rice</name>
    <dbReference type="NCBI Taxonomy" id="103762"/>
    <lineage>
        <taxon>Eukaryota</taxon>
        <taxon>Viridiplantae</taxon>
        <taxon>Streptophyta</taxon>
        <taxon>Embryophyta</taxon>
        <taxon>Tracheophyta</taxon>
        <taxon>Spermatophyta</taxon>
        <taxon>Magnoliopsida</taxon>
        <taxon>Liliopsida</taxon>
        <taxon>Poales</taxon>
        <taxon>Poaceae</taxon>
        <taxon>BOP clade</taxon>
        <taxon>Oryzoideae</taxon>
        <taxon>Oryzeae</taxon>
        <taxon>Zizaniinae</taxon>
        <taxon>Zizania</taxon>
    </lineage>
</organism>
<sequence>MSGVGDPFDSLPEVVVADVLGRVADVGDIAACRLASRALHAASYTCSRVRLCAAALARRRGGGAHPGPHFRAAAGNLASLLWPHVRSLEIDASEGWGYPDDVEEVEFDEADDLHLTARETVTAWADTAAGHALKEVDIADYWPQSCWRRAEALPVISRFCHNLMKLVLKNAWLSVDGLRIMPNLTHLTLEFIRLDDEDLSKLNECFPCLQILNLIGVGGLKDPNIDLHQLKTCHWEVSNVPRSLTIHAPNLVYLELKCVRPDILILDTPSMSTLKLTADKLGPNVQIGGLMSLTNLRIESLDLKSLFQVFTENCDINSLELEIPISTKSHELFKAVKPEYLLQLFASINEIKLAPRLSREMMHFHNLCNNSQFRSCLRKLLVHLPPLNTVPVRVPLFKNCAPLCEVTILFHADYSDDIRQTVTSIWTQRYPHIRWNWGTWN</sequence>
<reference evidence="2" key="2">
    <citation type="submission" date="2021-02" db="EMBL/GenBank/DDBJ databases">
        <authorList>
            <person name="Kimball J.A."/>
            <person name="Haas M.W."/>
            <person name="Macchietto M."/>
            <person name="Kono T."/>
            <person name="Duquette J."/>
            <person name="Shao M."/>
        </authorList>
    </citation>
    <scope>NUCLEOTIDE SEQUENCE</scope>
    <source>
        <tissue evidence="2">Fresh leaf tissue</tissue>
    </source>
</reference>
<protein>
    <recommendedName>
        <fullName evidence="1">F-box/LRR-repeat protein 15/At3g58940/PEG3-like LRR domain-containing protein</fullName>
    </recommendedName>
</protein>
<dbReference type="OrthoDB" id="2242903at2759"/>
<dbReference type="Pfam" id="PF24758">
    <property type="entry name" value="LRR_At5g56370"/>
    <property type="match status" value="1"/>
</dbReference>
<dbReference type="Proteomes" id="UP000729402">
    <property type="component" value="Unassembled WGS sequence"/>
</dbReference>
<name>A0A8J5V3Y5_ZIZPA</name>
<evidence type="ECO:0000259" key="1">
    <source>
        <dbReference type="Pfam" id="PF24758"/>
    </source>
</evidence>
<keyword evidence="3" id="KW-1185">Reference proteome</keyword>
<dbReference type="EMBL" id="JAAALK010000290">
    <property type="protein sequence ID" value="KAG8045961.1"/>
    <property type="molecule type" value="Genomic_DNA"/>
</dbReference>
<comment type="caution">
    <text evidence="2">The sequence shown here is derived from an EMBL/GenBank/DDBJ whole genome shotgun (WGS) entry which is preliminary data.</text>
</comment>
<dbReference type="AlphaFoldDB" id="A0A8J5V3Y5"/>
<gene>
    <name evidence="2" type="ORF">GUJ93_ZPchr0008g12190</name>
</gene>
<proteinExistence type="predicted"/>
<reference evidence="2" key="1">
    <citation type="journal article" date="2021" name="bioRxiv">
        <title>Whole Genome Assembly and Annotation of Northern Wild Rice, Zizania palustris L., Supports a Whole Genome Duplication in the Zizania Genus.</title>
        <authorList>
            <person name="Haas M."/>
            <person name="Kono T."/>
            <person name="Macchietto M."/>
            <person name="Millas R."/>
            <person name="McGilp L."/>
            <person name="Shao M."/>
            <person name="Duquette J."/>
            <person name="Hirsch C.N."/>
            <person name="Kimball J."/>
        </authorList>
    </citation>
    <scope>NUCLEOTIDE SEQUENCE</scope>
    <source>
        <tissue evidence="2">Fresh leaf tissue</tissue>
    </source>
</reference>
<evidence type="ECO:0000313" key="3">
    <source>
        <dbReference type="Proteomes" id="UP000729402"/>
    </source>
</evidence>
<dbReference type="InterPro" id="IPR044809">
    <property type="entry name" value="AUF1-like"/>
</dbReference>